<comment type="caution">
    <text evidence="1">The sequence shown here is derived from an EMBL/GenBank/DDBJ whole genome shotgun (WGS) entry which is preliminary data.</text>
</comment>
<dbReference type="Proteomes" id="UP000237718">
    <property type="component" value="Unassembled WGS sequence"/>
</dbReference>
<accession>A0A2T1AKY1</accession>
<sequence length="49" mass="5273">MSEIVTTGFRLAKNVFQAGARCGRLRSCGPAQEVAARSDARVFLSAPYL</sequence>
<organism evidence="1 2">
    <name type="scientific">Tritonibacter scottomollicae</name>
    <name type="common">Epibacterium scottomollicae</name>
    <dbReference type="NCBI Taxonomy" id="483013"/>
    <lineage>
        <taxon>Bacteria</taxon>
        <taxon>Pseudomonadati</taxon>
        <taxon>Pseudomonadota</taxon>
        <taxon>Alphaproteobacteria</taxon>
        <taxon>Rhodobacterales</taxon>
        <taxon>Paracoccaceae</taxon>
        <taxon>Tritonibacter</taxon>
    </lineage>
</organism>
<name>A0A2T1AKY1_TRISK</name>
<protein>
    <submittedName>
        <fullName evidence="1">Uncharacterized protein</fullName>
    </submittedName>
</protein>
<proteinExistence type="predicted"/>
<dbReference type="AlphaFoldDB" id="A0A2T1AKY1"/>
<gene>
    <name evidence="1" type="ORF">CLV89_10210</name>
</gene>
<reference evidence="1 2" key="1">
    <citation type="submission" date="2018-03" db="EMBL/GenBank/DDBJ databases">
        <title>Genomic Encyclopedia of Archaeal and Bacterial Type Strains, Phase II (KMG-II): from individual species to whole genera.</title>
        <authorList>
            <person name="Goeker M."/>
        </authorList>
    </citation>
    <scope>NUCLEOTIDE SEQUENCE [LARGE SCALE GENOMIC DNA]</scope>
    <source>
        <strain evidence="1 2">DSM 25328</strain>
    </source>
</reference>
<evidence type="ECO:0000313" key="2">
    <source>
        <dbReference type="Proteomes" id="UP000237718"/>
    </source>
</evidence>
<dbReference type="EMBL" id="PVUF01000002">
    <property type="protein sequence ID" value="PRZ49269.1"/>
    <property type="molecule type" value="Genomic_DNA"/>
</dbReference>
<evidence type="ECO:0000313" key="1">
    <source>
        <dbReference type="EMBL" id="PRZ49269.1"/>
    </source>
</evidence>